<dbReference type="SUPFAM" id="SSF52540">
    <property type="entry name" value="P-loop containing nucleoside triphosphate hydrolases"/>
    <property type="match status" value="1"/>
</dbReference>
<keyword evidence="2" id="KW-0547">Nucleotide-binding</keyword>
<dbReference type="InterPro" id="IPR017871">
    <property type="entry name" value="ABC_transporter-like_CS"/>
</dbReference>
<gene>
    <name evidence="6" type="ORF">C0081_03575</name>
</gene>
<protein>
    <submittedName>
        <fullName evidence="6">ABC transporter ATP-binding protein</fullName>
    </submittedName>
</protein>
<dbReference type="InterPro" id="IPR003593">
    <property type="entry name" value="AAA+_ATPase"/>
</dbReference>
<evidence type="ECO:0000256" key="4">
    <source>
        <dbReference type="ARBA" id="ARBA00022967"/>
    </source>
</evidence>
<keyword evidence="4" id="KW-1278">Translocase</keyword>
<dbReference type="AlphaFoldDB" id="A0A2N5XVN0"/>
<dbReference type="PANTHER" id="PTHR24220">
    <property type="entry name" value="IMPORT ATP-BINDING PROTEIN"/>
    <property type="match status" value="1"/>
</dbReference>
<dbReference type="OrthoDB" id="9787227at2"/>
<dbReference type="Gene3D" id="3.40.50.300">
    <property type="entry name" value="P-loop containing nucleotide triphosphate hydrolases"/>
    <property type="match status" value="1"/>
</dbReference>
<dbReference type="EMBL" id="PKUQ01000003">
    <property type="protein sequence ID" value="PLW78554.1"/>
    <property type="molecule type" value="Genomic_DNA"/>
</dbReference>
<feature type="domain" description="ABC transporter" evidence="5">
    <location>
        <begin position="5"/>
        <end position="228"/>
    </location>
</feature>
<dbReference type="SMART" id="SM00382">
    <property type="entry name" value="AAA"/>
    <property type="match status" value="1"/>
</dbReference>
<dbReference type="GO" id="GO:0016887">
    <property type="term" value="F:ATP hydrolysis activity"/>
    <property type="evidence" value="ECO:0007669"/>
    <property type="project" value="InterPro"/>
</dbReference>
<evidence type="ECO:0000259" key="5">
    <source>
        <dbReference type="PROSITE" id="PS50893"/>
    </source>
</evidence>
<reference evidence="6 7" key="1">
    <citation type="submission" date="2018-01" db="EMBL/GenBank/DDBJ databases">
        <title>The draft genome sequence of Cohaesibacter sp. H1304.</title>
        <authorList>
            <person name="Wang N.-N."/>
            <person name="Du Z.-J."/>
        </authorList>
    </citation>
    <scope>NUCLEOTIDE SEQUENCE [LARGE SCALE GENOMIC DNA]</scope>
    <source>
        <strain evidence="6 7">H1304</strain>
    </source>
</reference>
<dbReference type="RefSeq" id="WP_101532447.1">
    <property type="nucleotide sequence ID" value="NZ_PKUQ01000003.1"/>
</dbReference>
<dbReference type="Proteomes" id="UP000234881">
    <property type="component" value="Unassembled WGS sequence"/>
</dbReference>
<dbReference type="PANTHER" id="PTHR24220:SF689">
    <property type="entry name" value="LIPOPROTEIN-RELEASING SYSTEM ATP-BINDING PROTEIN LOLD"/>
    <property type="match status" value="1"/>
</dbReference>
<name>A0A2N5XVN0_9HYPH</name>
<sequence>MGLPLSITGLSVSSKRGRLLLSVPELDLPAGSLVGIVGASGAGKSTLLYSLAGLLEAEGKICWGDQDLLGLNSEQRAGFRADKIGMIFQDFLLFEELNAGENASLTALFRPRRERATLRTKAAERLEFLGLGGETKDRNVVSLSGGERQRVAIARAMAAQAPVLLADEPTASLDRAAANRLIEDLVNLARSSGTTLIAVSHDQSLISRMDRVLTISDGIISGDRKAAT</sequence>
<keyword evidence="3 6" id="KW-0067">ATP-binding</keyword>
<accession>A0A2N5XVN0</accession>
<dbReference type="InterPro" id="IPR027417">
    <property type="entry name" value="P-loop_NTPase"/>
</dbReference>
<proteinExistence type="inferred from homology"/>
<dbReference type="GO" id="GO:0005524">
    <property type="term" value="F:ATP binding"/>
    <property type="evidence" value="ECO:0007669"/>
    <property type="project" value="UniProtKB-KW"/>
</dbReference>
<dbReference type="PROSITE" id="PS50893">
    <property type="entry name" value="ABC_TRANSPORTER_2"/>
    <property type="match status" value="1"/>
</dbReference>
<evidence type="ECO:0000256" key="3">
    <source>
        <dbReference type="ARBA" id="ARBA00022840"/>
    </source>
</evidence>
<dbReference type="Pfam" id="PF00005">
    <property type="entry name" value="ABC_tran"/>
    <property type="match status" value="1"/>
</dbReference>
<organism evidence="6 7">
    <name type="scientific">Cohaesibacter celericrescens</name>
    <dbReference type="NCBI Taxonomy" id="2067669"/>
    <lineage>
        <taxon>Bacteria</taxon>
        <taxon>Pseudomonadati</taxon>
        <taxon>Pseudomonadota</taxon>
        <taxon>Alphaproteobacteria</taxon>
        <taxon>Hyphomicrobiales</taxon>
        <taxon>Cohaesibacteraceae</taxon>
    </lineage>
</organism>
<dbReference type="PROSITE" id="PS00211">
    <property type="entry name" value="ABC_TRANSPORTER_1"/>
    <property type="match status" value="1"/>
</dbReference>
<dbReference type="InterPro" id="IPR015854">
    <property type="entry name" value="ABC_transpr_LolD-like"/>
</dbReference>
<evidence type="ECO:0000256" key="2">
    <source>
        <dbReference type="ARBA" id="ARBA00022741"/>
    </source>
</evidence>
<dbReference type="GO" id="GO:0005886">
    <property type="term" value="C:plasma membrane"/>
    <property type="evidence" value="ECO:0007669"/>
    <property type="project" value="TreeGrafter"/>
</dbReference>
<keyword evidence="7" id="KW-1185">Reference proteome</keyword>
<evidence type="ECO:0000256" key="1">
    <source>
        <dbReference type="ARBA" id="ARBA00005417"/>
    </source>
</evidence>
<comment type="caution">
    <text evidence="6">The sequence shown here is derived from an EMBL/GenBank/DDBJ whole genome shotgun (WGS) entry which is preliminary data.</text>
</comment>
<dbReference type="InterPro" id="IPR003439">
    <property type="entry name" value="ABC_transporter-like_ATP-bd"/>
</dbReference>
<comment type="similarity">
    <text evidence="1">Belongs to the ABC transporter superfamily.</text>
</comment>
<dbReference type="GO" id="GO:0022857">
    <property type="term" value="F:transmembrane transporter activity"/>
    <property type="evidence" value="ECO:0007669"/>
    <property type="project" value="TreeGrafter"/>
</dbReference>
<evidence type="ECO:0000313" key="7">
    <source>
        <dbReference type="Proteomes" id="UP000234881"/>
    </source>
</evidence>
<evidence type="ECO:0000313" key="6">
    <source>
        <dbReference type="EMBL" id="PLW78554.1"/>
    </source>
</evidence>